<comment type="caution">
    <text evidence="2">The sequence shown here is derived from an EMBL/GenBank/DDBJ whole genome shotgun (WGS) entry which is preliminary data.</text>
</comment>
<evidence type="ECO:0000256" key="1">
    <source>
        <dbReference type="SAM" id="MobiDB-lite"/>
    </source>
</evidence>
<sequence length="125" mass="13915">MKTSAHVPQGSASDSLMLQVDADSVLGVYRRMDEKVRSMQESRWTATRLRSLPACGDDPVSRDAVTVFQPKVDAIVGIHEDYLRELVDARERLKQAAQEYGLIEDENAATLKPTTPPYSGPLLER</sequence>
<evidence type="ECO:0008006" key="4">
    <source>
        <dbReference type="Google" id="ProtNLM"/>
    </source>
</evidence>
<organism evidence="2 3">
    <name type="scientific">Pseudonocardia tropica</name>
    <dbReference type="NCBI Taxonomy" id="681289"/>
    <lineage>
        <taxon>Bacteria</taxon>
        <taxon>Bacillati</taxon>
        <taxon>Actinomycetota</taxon>
        <taxon>Actinomycetes</taxon>
        <taxon>Pseudonocardiales</taxon>
        <taxon>Pseudonocardiaceae</taxon>
        <taxon>Pseudonocardia</taxon>
    </lineage>
</organism>
<proteinExistence type="predicted"/>
<reference evidence="2 3" key="1">
    <citation type="submission" date="2024-03" db="EMBL/GenBank/DDBJ databases">
        <title>Draft genome sequence of Pseudonocardia tropica JCM 19149.</title>
        <authorList>
            <person name="Butdee W."/>
            <person name="Duangmal K."/>
        </authorList>
    </citation>
    <scope>NUCLEOTIDE SEQUENCE [LARGE SCALE GENOMIC DNA]</scope>
    <source>
        <strain evidence="2 3">JCM 19149</strain>
    </source>
</reference>
<dbReference type="EMBL" id="JBEDNP010000001">
    <property type="protein sequence ID" value="MEQ3537229.1"/>
    <property type="molecule type" value="Genomic_DNA"/>
</dbReference>
<dbReference type="RefSeq" id="WP_345654287.1">
    <property type="nucleotide sequence ID" value="NZ_BAABLY010000093.1"/>
</dbReference>
<gene>
    <name evidence="2" type="ORF">WHI96_00200</name>
</gene>
<dbReference type="Proteomes" id="UP001464923">
    <property type="component" value="Unassembled WGS sequence"/>
</dbReference>
<evidence type="ECO:0000313" key="3">
    <source>
        <dbReference type="Proteomes" id="UP001464923"/>
    </source>
</evidence>
<accession>A0ABV1JMS1</accession>
<evidence type="ECO:0000313" key="2">
    <source>
        <dbReference type="EMBL" id="MEQ3537229.1"/>
    </source>
</evidence>
<name>A0ABV1JMS1_9PSEU</name>
<feature type="region of interest" description="Disordered" evidence="1">
    <location>
        <begin position="105"/>
        <end position="125"/>
    </location>
</feature>
<protein>
    <recommendedName>
        <fullName evidence="4">PE domain-containing protein</fullName>
    </recommendedName>
</protein>
<keyword evidence="3" id="KW-1185">Reference proteome</keyword>